<dbReference type="EMBL" id="FNIA01000010">
    <property type="protein sequence ID" value="SDM95382.1"/>
    <property type="molecule type" value="Genomic_DNA"/>
</dbReference>
<accession>A0A1G9XEX9</accession>
<dbReference type="PANTHER" id="PTHR43739">
    <property type="entry name" value="XYLOGLUCANASE (EUROFUNG)"/>
    <property type="match status" value="1"/>
</dbReference>
<evidence type="ECO:0000313" key="2">
    <source>
        <dbReference type="Proteomes" id="UP000199370"/>
    </source>
</evidence>
<dbReference type="PANTHER" id="PTHR43739:SF5">
    <property type="entry name" value="EXO-ALPHA-SIALIDASE"/>
    <property type="match status" value="1"/>
</dbReference>
<dbReference type="CDD" id="cd15482">
    <property type="entry name" value="Sialidase_non-viral"/>
    <property type="match status" value="1"/>
</dbReference>
<dbReference type="GO" id="GO:0010411">
    <property type="term" value="P:xyloglucan metabolic process"/>
    <property type="evidence" value="ECO:0007669"/>
    <property type="project" value="TreeGrafter"/>
</dbReference>
<dbReference type="SUPFAM" id="SSF110296">
    <property type="entry name" value="Oligoxyloglucan reducing end-specific cellobiohydrolase"/>
    <property type="match status" value="1"/>
</dbReference>
<dbReference type="OrthoDB" id="197823at2157"/>
<sequence>MQFVALDDALLTVDDDTVSDRDEGHEFECVAVGPDRAFVGTFDAGLSRRDVTGSDDDWHRVGESLPDSVTAVALDPHEPDGVWVGTEPSRVFYSADGGDSWTERSGLAELPSADEWYFPPRPDTHHVRWLEPDPHRAGRCYVGIEAGALVVTDDGGETWTERPDGSRRDNHQLATHPEAVGRVYSAAGDGYAESTDHGRTWDQPQSGLDHRYCWSVAVDPENPDLRVVSAASGASRAHRLGTAESYVYRKHGDDPWEVAMDGLPDPEGFRRPVLAPAGPGTFLAAADDGLYRSTDAGRSWNRVVAWDETGPVRGLAVH</sequence>
<proteinExistence type="predicted"/>
<gene>
    <name evidence="1" type="ORF">SAMN05192554_11094</name>
</gene>
<keyword evidence="2" id="KW-1185">Reference proteome</keyword>
<evidence type="ECO:0008006" key="3">
    <source>
        <dbReference type="Google" id="ProtNLM"/>
    </source>
</evidence>
<dbReference type="InterPro" id="IPR015943">
    <property type="entry name" value="WD40/YVTN_repeat-like_dom_sf"/>
</dbReference>
<protein>
    <recommendedName>
        <fullName evidence="3">BNR/Asp-box repeat-containing protein</fullName>
    </recommendedName>
</protein>
<dbReference type="AlphaFoldDB" id="A0A1G9XEX9"/>
<dbReference type="InterPro" id="IPR052025">
    <property type="entry name" value="Xyloglucanase_GH74"/>
</dbReference>
<dbReference type="Proteomes" id="UP000199370">
    <property type="component" value="Unassembled WGS sequence"/>
</dbReference>
<evidence type="ECO:0000313" key="1">
    <source>
        <dbReference type="EMBL" id="SDM95382.1"/>
    </source>
</evidence>
<name>A0A1G9XEX9_9EURY</name>
<dbReference type="RefSeq" id="WP_089733675.1">
    <property type="nucleotide sequence ID" value="NZ_FNIA01000010.1"/>
</dbReference>
<reference evidence="1 2" key="1">
    <citation type="submission" date="2016-10" db="EMBL/GenBank/DDBJ databases">
        <authorList>
            <person name="de Groot N.N."/>
        </authorList>
    </citation>
    <scope>NUCLEOTIDE SEQUENCE [LARGE SCALE GENOMIC DNA]</scope>
    <source>
        <strain evidence="2">EB21,IBRC-M 10013,KCTC 4048</strain>
    </source>
</reference>
<organism evidence="1 2">
    <name type="scientific">Haloarchaeobius iranensis</name>
    <dbReference type="NCBI Taxonomy" id="996166"/>
    <lineage>
        <taxon>Archaea</taxon>
        <taxon>Methanobacteriati</taxon>
        <taxon>Methanobacteriota</taxon>
        <taxon>Stenosarchaea group</taxon>
        <taxon>Halobacteria</taxon>
        <taxon>Halobacteriales</taxon>
        <taxon>Halorubellaceae</taxon>
        <taxon>Haloarchaeobius</taxon>
    </lineage>
</organism>
<dbReference type="Gene3D" id="2.130.10.10">
    <property type="entry name" value="YVTN repeat-like/Quinoprotein amine dehydrogenase"/>
    <property type="match status" value="1"/>
</dbReference>